<name>A0ABR1BTH0_NECAM</name>
<proteinExistence type="predicted"/>
<comment type="caution">
    <text evidence="2">The sequence shown here is derived from an EMBL/GenBank/DDBJ whole genome shotgun (WGS) entry which is preliminary data.</text>
</comment>
<feature type="signal peptide" evidence="1">
    <location>
        <begin position="1"/>
        <end position="20"/>
    </location>
</feature>
<dbReference type="Proteomes" id="UP001303046">
    <property type="component" value="Unassembled WGS sequence"/>
</dbReference>
<reference evidence="2 3" key="1">
    <citation type="submission" date="2023-08" db="EMBL/GenBank/DDBJ databases">
        <title>A Necator americanus chromosomal reference genome.</title>
        <authorList>
            <person name="Ilik V."/>
            <person name="Petrzelkova K.J."/>
            <person name="Pardy F."/>
            <person name="Fuh T."/>
            <person name="Niatou-Singa F.S."/>
            <person name="Gouil Q."/>
            <person name="Baker L."/>
            <person name="Ritchie M.E."/>
            <person name="Jex A.R."/>
            <person name="Gazzola D."/>
            <person name="Li H."/>
            <person name="Toshio Fujiwara R."/>
            <person name="Zhan B."/>
            <person name="Aroian R.V."/>
            <person name="Pafco B."/>
            <person name="Schwarz E.M."/>
        </authorList>
    </citation>
    <scope>NUCLEOTIDE SEQUENCE [LARGE SCALE GENOMIC DNA]</scope>
    <source>
        <strain evidence="2 3">Aroian</strain>
        <tissue evidence="2">Whole animal</tissue>
    </source>
</reference>
<organism evidence="2 3">
    <name type="scientific">Necator americanus</name>
    <name type="common">Human hookworm</name>
    <dbReference type="NCBI Taxonomy" id="51031"/>
    <lineage>
        <taxon>Eukaryota</taxon>
        <taxon>Metazoa</taxon>
        <taxon>Ecdysozoa</taxon>
        <taxon>Nematoda</taxon>
        <taxon>Chromadorea</taxon>
        <taxon>Rhabditida</taxon>
        <taxon>Rhabditina</taxon>
        <taxon>Rhabditomorpha</taxon>
        <taxon>Strongyloidea</taxon>
        <taxon>Ancylostomatidae</taxon>
        <taxon>Bunostominae</taxon>
        <taxon>Necator</taxon>
    </lineage>
</organism>
<evidence type="ECO:0000313" key="2">
    <source>
        <dbReference type="EMBL" id="KAK6728388.1"/>
    </source>
</evidence>
<keyword evidence="3" id="KW-1185">Reference proteome</keyword>
<gene>
    <name evidence="2" type="primary">Necator_chrI.g1936</name>
    <name evidence="2" type="ORF">RB195_005810</name>
</gene>
<accession>A0ABR1BTH0</accession>
<evidence type="ECO:0000256" key="1">
    <source>
        <dbReference type="SAM" id="SignalP"/>
    </source>
</evidence>
<sequence>MNYPYVFLIFTVAFFQRSHASFEHAHEIPAVVHSVPVVASIPVAVHAHYHHPIEVVHHAHSVHSGKYGRHLIGEPLTYAQGRIASSQQFQWNGQIV</sequence>
<protein>
    <submittedName>
        <fullName evidence="2">Uncharacterized protein</fullName>
    </submittedName>
</protein>
<evidence type="ECO:0000313" key="3">
    <source>
        <dbReference type="Proteomes" id="UP001303046"/>
    </source>
</evidence>
<dbReference type="EMBL" id="JAVFWL010000001">
    <property type="protein sequence ID" value="KAK6728388.1"/>
    <property type="molecule type" value="Genomic_DNA"/>
</dbReference>
<keyword evidence="1" id="KW-0732">Signal</keyword>
<feature type="chain" id="PRO_5046067177" evidence="1">
    <location>
        <begin position="21"/>
        <end position="96"/>
    </location>
</feature>